<dbReference type="RefSeq" id="WP_281407296.1">
    <property type="nucleotide sequence ID" value="NZ_VIWP01000019.1"/>
</dbReference>
<dbReference type="InterPro" id="IPR002429">
    <property type="entry name" value="CcO_II-like_C"/>
</dbReference>
<evidence type="ECO:0000256" key="16">
    <source>
        <dbReference type="PROSITE-ProRule" id="PRU00433"/>
    </source>
</evidence>
<dbReference type="AlphaFoldDB" id="A0A561PZC3"/>
<dbReference type="SUPFAM" id="SSF46626">
    <property type="entry name" value="Cytochrome c"/>
    <property type="match status" value="1"/>
</dbReference>
<dbReference type="EMBL" id="VIWP01000019">
    <property type="protein sequence ID" value="TWF43477.1"/>
    <property type="molecule type" value="Genomic_DNA"/>
</dbReference>
<comment type="catalytic activity">
    <reaction evidence="15">
        <text>4 Fe(II)-[cytochrome c] + O2 + 8 H(+)(in) = 4 Fe(III)-[cytochrome c] + 2 H2O + 4 H(+)(out)</text>
        <dbReference type="Rhea" id="RHEA:11436"/>
        <dbReference type="Rhea" id="RHEA-COMP:10350"/>
        <dbReference type="Rhea" id="RHEA-COMP:14399"/>
        <dbReference type="ChEBI" id="CHEBI:15377"/>
        <dbReference type="ChEBI" id="CHEBI:15378"/>
        <dbReference type="ChEBI" id="CHEBI:15379"/>
        <dbReference type="ChEBI" id="CHEBI:29033"/>
        <dbReference type="ChEBI" id="CHEBI:29034"/>
        <dbReference type="EC" id="7.1.1.9"/>
    </reaction>
</comment>
<dbReference type="InterPro" id="IPR008972">
    <property type="entry name" value="Cupredoxin"/>
</dbReference>
<dbReference type="InterPro" id="IPR009056">
    <property type="entry name" value="Cyt_c-like_dom"/>
</dbReference>
<evidence type="ECO:0000256" key="9">
    <source>
        <dbReference type="ARBA" id="ARBA00022989"/>
    </source>
</evidence>
<feature type="transmembrane region" description="Helical" evidence="17">
    <location>
        <begin position="6"/>
        <end position="25"/>
    </location>
</feature>
<keyword evidence="12 17" id="KW-0472">Membrane</keyword>
<evidence type="ECO:0000256" key="17">
    <source>
        <dbReference type="SAM" id="Phobius"/>
    </source>
</evidence>
<name>A0A561PZC3_9HYPH</name>
<dbReference type="Pfam" id="PF00034">
    <property type="entry name" value="Cytochrom_C"/>
    <property type="match status" value="1"/>
</dbReference>
<dbReference type="GO" id="GO:0016491">
    <property type="term" value="F:oxidoreductase activity"/>
    <property type="evidence" value="ECO:0007669"/>
    <property type="project" value="InterPro"/>
</dbReference>
<dbReference type="GO" id="GO:0016020">
    <property type="term" value="C:membrane"/>
    <property type="evidence" value="ECO:0007669"/>
    <property type="project" value="UniProtKB-SubCell"/>
</dbReference>
<evidence type="ECO:0000256" key="2">
    <source>
        <dbReference type="ARBA" id="ARBA00007866"/>
    </source>
</evidence>
<keyword evidence="5" id="KW-0679">Respiratory chain</keyword>
<keyword evidence="8" id="KW-0249">Electron transport</keyword>
<dbReference type="GO" id="GO:0042773">
    <property type="term" value="P:ATP synthesis coupled electron transport"/>
    <property type="evidence" value="ECO:0007669"/>
    <property type="project" value="TreeGrafter"/>
</dbReference>
<feature type="transmembrane region" description="Helical" evidence="17">
    <location>
        <begin position="37"/>
        <end position="63"/>
    </location>
</feature>
<evidence type="ECO:0000259" key="18">
    <source>
        <dbReference type="PROSITE" id="PS50857"/>
    </source>
</evidence>
<keyword evidence="7 16" id="KW-0479">Metal-binding</keyword>
<dbReference type="Proteomes" id="UP000320653">
    <property type="component" value="Unassembled WGS sequence"/>
</dbReference>
<dbReference type="PROSITE" id="PS51007">
    <property type="entry name" value="CYTC"/>
    <property type="match status" value="1"/>
</dbReference>
<dbReference type="SUPFAM" id="SSF49503">
    <property type="entry name" value="Cupredoxins"/>
    <property type="match status" value="1"/>
</dbReference>
<dbReference type="InterPro" id="IPR045187">
    <property type="entry name" value="CcO_II"/>
</dbReference>
<evidence type="ECO:0000256" key="5">
    <source>
        <dbReference type="ARBA" id="ARBA00022660"/>
    </source>
</evidence>
<reference evidence="20 21" key="1">
    <citation type="submission" date="2019-06" db="EMBL/GenBank/DDBJ databases">
        <title>Sorghum-associated microbial communities from plants grown in Nebraska, USA.</title>
        <authorList>
            <person name="Schachtman D."/>
        </authorList>
    </citation>
    <scope>NUCLEOTIDE SEQUENCE [LARGE SCALE GENOMIC DNA]</scope>
    <source>
        <strain evidence="20 21">1225</strain>
    </source>
</reference>
<sequence length="291" mass="31529">MATLFFIMLIGAALIWAGVVGLLFYAARKRRTYSEQVAGKVILWGGALFPAVVLAALLSYAVWLMPNVRPWFGTDDPGLRRIEVTGEQFWWRVRYLDQDGAALFETANEIRLPVGERVTFSLTTADVIHSFWIPVLGGKMDMIPGRTNRLSLLAEKPGTYRGVCAEFCGTSHTMMAFTVEAMDPPAYDAWLATRQSTGGQDAEGHALFMKNGCSACHTIAGTDAHGVIGPDLTAFGTRGSVGAGSLGNTADNIARFIREPAKVKPGALMPHYAMLPVAETDRIAGYLKGLQ</sequence>
<dbReference type="InterPro" id="IPR014222">
    <property type="entry name" value="Cyt_c_oxidase_su2"/>
</dbReference>
<keyword evidence="11" id="KW-0186">Copper</keyword>
<evidence type="ECO:0000256" key="1">
    <source>
        <dbReference type="ARBA" id="ARBA00004141"/>
    </source>
</evidence>
<evidence type="ECO:0000256" key="13">
    <source>
        <dbReference type="ARBA" id="ARBA00024688"/>
    </source>
</evidence>
<feature type="domain" description="Cytochrome c" evidence="19">
    <location>
        <begin position="199"/>
        <end position="291"/>
    </location>
</feature>
<comment type="subcellular location">
    <subcellularLocation>
        <location evidence="1">Membrane</location>
        <topology evidence="1">Multi-pass membrane protein</topology>
    </subcellularLocation>
</comment>
<dbReference type="PROSITE" id="PS50857">
    <property type="entry name" value="COX2_CUA"/>
    <property type="match status" value="1"/>
</dbReference>
<evidence type="ECO:0000256" key="7">
    <source>
        <dbReference type="ARBA" id="ARBA00022723"/>
    </source>
</evidence>
<keyword evidence="4 16" id="KW-0349">Heme</keyword>
<dbReference type="InterPro" id="IPR036909">
    <property type="entry name" value="Cyt_c-like_dom_sf"/>
</dbReference>
<evidence type="ECO:0000313" key="21">
    <source>
        <dbReference type="Proteomes" id="UP000320653"/>
    </source>
</evidence>
<dbReference type="Gene3D" id="2.60.40.420">
    <property type="entry name" value="Cupredoxins - blue copper proteins"/>
    <property type="match status" value="1"/>
</dbReference>
<dbReference type="NCBIfam" id="TIGR02866">
    <property type="entry name" value="CoxB"/>
    <property type="match status" value="1"/>
</dbReference>
<keyword evidence="6 17" id="KW-0812">Transmembrane</keyword>
<evidence type="ECO:0000256" key="11">
    <source>
        <dbReference type="ARBA" id="ARBA00023008"/>
    </source>
</evidence>
<proteinExistence type="inferred from homology"/>
<evidence type="ECO:0000256" key="10">
    <source>
        <dbReference type="ARBA" id="ARBA00023004"/>
    </source>
</evidence>
<evidence type="ECO:0000256" key="15">
    <source>
        <dbReference type="ARBA" id="ARBA00047816"/>
    </source>
</evidence>
<dbReference type="PANTHER" id="PTHR22888:SF9">
    <property type="entry name" value="CYTOCHROME C OXIDASE SUBUNIT 2"/>
    <property type="match status" value="1"/>
</dbReference>
<protein>
    <recommendedName>
        <fullName evidence="14">Cytochrome aa3 subunit 2</fullName>
    </recommendedName>
</protein>
<dbReference type="Pfam" id="PF00116">
    <property type="entry name" value="COX2"/>
    <property type="match status" value="1"/>
</dbReference>
<keyword evidence="21" id="KW-1185">Reference proteome</keyword>
<dbReference type="InterPro" id="IPR001505">
    <property type="entry name" value="Copper_CuA"/>
</dbReference>
<dbReference type="PANTHER" id="PTHR22888">
    <property type="entry name" value="CYTOCHROME C OXIDASE, SUBUNIT II"/>
    <property type="match status" value="1"/>
</dbReference>
<keyword evidence="9 17" id="KW-1133">Transmembrane helix</keyword>
<accession>A0A561PZC3</accession>
<feature type="domain" description="Cytochrome oxidase subunit II copper A binding" evidence="18">
    <location>
        <begin position="77"/>
        <end position="193"/>
    </location>
</feature>
<dbReference type="GO" id="GO:0005507">
    <property type="term" value="F:copper ion binding"/>
    <property type="evidence" value="ECO:0007669"/>
    <property type="project" value="InterPro"/>
</dbReference>
<dbReference type="CDD" id="cd04213">
    <property type="entry name" value="CuRO_CcO_Caa3_II"/>
    <property type="match status" value="1"/>
</dbReference>
<keyword evidence="10 16" id="KW-0408">Iron</keyword>
<comment type="caution">
    <text evidence="20">The sequence shown here is derived from an EMBL/GenBank/DDBJ whole genome shotgun (WGS) entry which is preliminary data.</text>
</comment>
<comment type="function">
    <text evidence="13">Subunits I and II form the functional core of the enzyme complex. Electrons originating in cytochrome c are transferred via heme a and Cu(A) to the binuclear center formed by heme a3 and Cu(B).</text>
</comment>
<dbReference type="PROSITE" id="PS00078">
    <property type="entry name" value="COX2"/>
    <property type="match status" value="1"/>
</dbReference>
<evidence type="ECO:0000256" key="8">
    <source>
        <dbReference type="ARBA" id="ARBA00022982"/>
    </source>
</evidence>
<comment type="similarity">
    <text evidence="2">Belongs to the cytochrome c oxidase subunit 2 family.</text>
</comment>
<organism evidence="20 21">
    <name type="scientific">Neorhizobium alkalisoli</name>
    <dbReference type="NCBI Taxonomy" id="528178"/>
    <lineage>
        <taxon>Bacteria</taxon>
        <taxon>Pseudomonadati</taxon>
        <taxon>Pseudomonadota</taxon>
        <taxon>Alphaproteobacteria</taxon>
        <taxon>Hyphomicrobiales</taxon>
        <taxon>Rhizobiaceae</taxon>
        <taxon>Rhizobium/Agrobacterium group</taxon>
        <taxon>Neorhizobium</taxon>
    </lineage>
</organism>
<evidence type="ECO:0000256" key="3">
    <source>
        <dbReference type="ARBA" id="ARBA00022448"/>
    </source>
</evidence>
<dbReference type="GO" id="GO:0020037">
    <property type="term" value="F:heme binding"/>
    <property type="evidence" value="ECO:0007669"/>
    <property type="project" value="InterPro"/>
</dbReference>
<evidence type="ECO:0000256" key="14">
    <source>
        <dbReference type="ARBA" id="ARBA00031399"/>
    </source>
</evidence>
<evidence type="ECO:0000313" key="20">
    <source>
        <dbReference type="EMBL" id="TWF43477.1"/>
    </source>
</evidence>
<keyword evidence="3" id="KW-0813">Transport</keyword>
<evidence type="ECO:0000256" key="6">
    <source>
        <dbReference type="ARBA" id="ARBA00022692"/>
    </source>
</evidence>
<evidence type="ECO:0000256" key="4">
    <source>
        <dbReference type="ARBA" id="ARBA00022617"/>
    </source>
</evidence>
<evidence type="ECO:0000259" key="19">
    <source>
        <dbReference type="PROSITE" id="PS51007"/>
    </source>
</evidence>
<dbReference type="GO" id="GO:0004129">
    <property type="term" value="F:cytochrome-c oxidase activity"/>
    <property type="evidence" value="ECO:0007669"/>
    <property type="project" value="UniProtKB-EC"/>
</dbReference>
<gene>
    <name evidence="20" type="ORF">FHW37_11951</name>
</gene>
<evidence type="ECO:0000256" key="12">
    <source>
        <dbReference type="ARBA" id="ARBA00023136"/>
    </source>
</evidence>
<dbReference type="InterPro" id="IPR034236">
    <property type="entry name" value="CuRO_CcO_Caa3_II"/>
</dbReference>